<protein>
    <recommendedName>
        <fullName evidence="9">Nudix hydrolase domain-containing protein</fullName>
    </recommendedName>
</protein>
<reference evidence="7 8" key="1">
    <citation type="submission" date="2016-11" db="EMBL/GenBank/DDBJ databases">
        <authorList>
            <person name="Jaros S."/>
            <person name="Januszkiewicz K."/>
            <person name="Wedrychowicz H."/>
        </authorList>
    </citation>
    <scope>NUCLEOTIDE SEQUENCE [LARGE SCALE GENOMIC DNA]</scope>
    <source>
        <strain evidence="7 8">DSM 16112</strain>
    </source>
</reference>
<organism evidence="7 8">
    <name type="scientific">Lampropedia hyalina DSM 16112</name>
    <dbReference type="NCBI Taxonomy" id="1122156"/>
    <lineage>
        <taxon>Bacteria</taxon>
        <taxon>Pseudomonadati</taxon>
        <taxon>Pseudomonadota</taxon>
        <taxon>Betaproteobacteria</taxon>
        <taxon>Burkholderiales</taxon>
        <taxon>Comamonadaceae</taxon>
        <taxon>Lampropedia</taxon>
    </lineage>
</organism>
<evidence type="ECO:0000256" key="3">
    <source>
        <dbReference type="ARBA" id="ARBA00022723"/>
    </source>
</evidence>
<gene>
    <name evidence="7" type="ORF">SAMN02745117_00505</name>
</gene>
<dbReference type="EMBL" id="FQUZ01000004">
    <property type="protein sequence ID" value="SHE57067.1"/>
    <property type="molecule type" value="Genomic_DNA"/>
</dbReference>
<dbReference type="STRING" id="1122156.SAMN02745117_00505"/>
<dbReference type="PANTHER" id="PTHR12318:SF0">
    <property type="entry name" value="ACYL-COENZYME A DIPHOSPHATASE NUDT19"/>
    <property type="match status" value="1"/>
</dbReference>
<dbReference type="SUPFAM" id="SSF55811">
    <property type="entry name" value="Nudix"/>
    <property type="match status" value="1"/>
</dbReference>
<dbReference type="GO" id="GO:0046872">
    <property type="term" value="F:metal ion binding"/>
    <property type="evidence" value="ECO:0007669"/>
    <property type="project" value="UniProtKB-KW"/>
</dbReference>
<dbReference type="OrthoDB" id="9788263at2"/>
<proteinExistence type="predicted"/>
<keyword evidence="4" id="KW-0378">Hydrolase</keyword>
<name>A0A1M4UK51_9BURK</name>
<evidence type="ECO:0000313" key="7">
    <source>
        <dbReference type="EMBL" id="SHE57067.1"/>
    </source>
</evidence>
<dbReference type="Proteomes" id="UP000184327">
    <property type="component" value="Unassembled WGS sequence"/>
</dbReference>
<keyword evidence="8" id="KW-1185">Reference proteome</keyword>
<evidence type="ECO:0000256" key="1">
    <source>
        <dbReference type="ARBA" id="ARBA00001936"/>
    </source>
</evidence>
<dbReference type="InterPro" id="IPR015797">
    <property type="entry name" value="NUDIX_hydrolase-like_dom_sf"/>
</dbReference>
<evidence type="ECO:0008006" key="9">
    <source>
        <dbReference type="Google" id="ProtNLM"/>
    </source>
</evidence>
<dbReference type="Gene3D" id="3.90.79.10">
    <property type="entry name" value="Nucleoside Triphosphate Pyrophosphohydrolase"/>
    <property type="match status" value="1"/>
</dbReference>
<keyword evidence="5" id="KW-0460">Magnesium</keyword>
<dbReference type="InterPro" id="IPR039121">
    <property type="entry name" value="NUDT19"/>
</dbReference>
<keyword evidence="3" id="KW-0479">Metal-binding</keyword>
<dbReference type="RefSeq" id="WP_073354348.1">
    <property type="nucleotide sequence ID" value="NZ_FQUZ01000004.1"/>
</dbReference>
<evidence type="ECO:0000256" key="2">
    <source>
        <dbReference type="ARBA" id="ARBA00001946"/>
    </source>
</evidence>
<dbReference type="PANTHER" id="PTHR12318">
    <property type="entry name" value="TESTOSTERONE-REGULATED PROTEIN RP2"/>
    <property type="match status" value="1"/>
</dbReference>
<evidence type="ECO:0000313" key="8">
    <source>
        <dbReference type="Proteomes" id="UP000184327"/>
    </source>
</evidence>
<dbReference type="GO" id="GO:0016818">
    <property type="term" value="F:hydrolase activity, acting on acid anhydrides, in phosphorus-containing anhydrides"/>
    <property type="evidence" value="ECO:0007669"/>
    <property type="project" value="InterPro"/>
</dbReference>
<dbReference type="AlphaFoldDB" id="A0A1M4UK51"/>
<accession>A0A1M4UK51</accession>
<evidence type="ECO:0000256" key="5">
    <source>
        <dbReference type="ARBA" id="ARBA00022842"/>
    </source>
</evidence>
<comment type="cofactor">
    <cofactor evidence="1">
        <name>Mn(2+)</name>
        <dbReference type="ChEBI" id="CHEBI:29035"/>
    </cofactor>
</comment>
<sequence length="289" mass="31584">MPTILSASIIVVRAGAHPQAGLEVLLMERGQQTRNFGGTLVFPGGKVDEGDAEMVVAQDLPLASATLESLGLLPHQVRSVYGAALRETVEEVGLLWHGLGGWPMAVDAPDESGQRLRLALQQGQSWQAACQHLQLRPSVQGLLPWSRWVTPTQPNMSAKRYDTVFFLASAPQAQQAVADGAEAARLVWDTPLNFLRSFEQQDILLAPPQIMTLAHLARFDSADALWLHARQHVPYSVAPVTHEEAGCRMVCFPGDAQHAIRTAAMPGPTRLLMRNQRFTPPGGWATLWE</sequence>
<evidence type="ECO:0000256" key="6">
    <source>
        <dbReference type="ARBA" id="ARBA00023211"/>
    </source>
</evidence>
<keyword evidence="6" id="KW-0464">Manganese</keyword>
<comment type="cofactor">
    <cofactor evidence="2">
        <name>Mg(2+)</name>
        <dbReference type="ChEBI" id="CHEBI:18420"/>
    </cofactor>
</comment>
<evidence type="ECO:0000256" key="4">
    <source>
        <dbReference type="ARBA" id="ARBA00022801"/>
    </source>
</evidence>
<dbReference type="CDD" id="cd18870">
    <property type="entry name" value="NUDIX_AcylCoAdiphos_Nudt19"/>
    <property type="match status" value="1"/>
</dbReference>